<dbReference type="Proteomes" id="UP000615446">
    <property type="component" value="Unassembled WGS sequence"/>
</dbReference>
<reference evidence="2" key="2">
    <citation type="submission" date="2019-10" db="EMBL/GenBank/DDBJ databases">
        <title>Conservation and host-specific expression of non-tandemly repeated heterogenous ribosome RNA gene in arbuscular mycorrhizal fungi.</title>
        <authorList>
            <person name="Maeda T."/>
            <person name="Kobayashi Y."/>
            <person name="Nakagawa T."/>
            <person name="Ezawa T."/>
            <person name="Yamaguchi K."/>
            <person name="Bino T."/>
            <person name="Nishimoto Y."/>
            <person name="Shigenobu S."/>
            <person name="Kawaguchi M."/>
        </authorList>
    </citation>
    <scope>NUCLEOTIDE SEQUENCE</scope>
    <source>
        <strain evidence="2">HR1</strain>
    </source>
</reference>
<organism evidence="1 3">
    <name type="scientific">Rhizophagus clarus</name>
    <dbReference type="NCBI Taxonomy" id="94130"/>
    <lineage>
        <taxon>Eukaryota</taxon>
        <taxon>Fungi</taxon>
        <taxon>Fungi incertae sedis</taxon>
        <taxon>Mucoromycota</taxon>
        <taxon>Glomeromycotina</taxon>
        <taxon>Glomeromycetes</taxon>
        <taxon>Glomerales</taxon>
        <taxon>Glomeraceae</taxon>
        <taxon>Rhizophagus</taxon>
    </lineage>
</organism>
<dbReference type="EMBL" id="BLAL01000244">
    <property type="protein sequence ID" value="GES95769.1"/>
    <property type="molecule type" value="Genomic_DNA"/>
</dbReference>
<keyword evidence="3" id="KW-1185">Reference proteome</keyword>
<accession>A0A2Z6QZS1</accession>
<evidence type="ECO:0000313" key="2">
    <source>
        <dbReference type="EMBL" id="GES95769.1"/>
    </source>
</evidence>
<dbReference type="AlphaFoldDB" id="A0A2Z6QZS1"/>
<proteinExistence type="predicted"/>
<protein>
    <submittedName>
        <fullName evidence="1">Uncharacterized protein</fullName>
    </submittedName>
</protein>
<dbReference type="EMBL" id="BEXD01001656">
    <property type="protein sequence ID" value="GBB95145.1"/>
    <property type="molecule type" value="Genomic_DNA"/>
</dbReference>
<evidence type="ECO:0000313" key="3">
    <source>
        <dbReference type="Proteomes" id="UP000247702"/>
    </source>
</evidence>
<evidence type="ECO:0000313" key="1">
    <source>
        <dbReference type="EMBL" id="GBB95145.1"/>
    </source>
</evidence>
<sequence>MVTFNQSLLSPSFTPFKQLKRDSKLQSIPIDNEKKLKQKETDNTLKNENVIITRYCPQGEEHAQLLDLVVYNILAKWDNYTLLANLG</sequence>
<gene>
    <name evidence="2" type="ORF">RCL2_002243000</name>
    <name evidence="1" type="ORF">RclHR1_24890001</name>
</gene>
<reference evidence="1 3" key="1">
    <citation type="submission" date="2017-11" db="EMBL/GenBank/DDBJ databases">
        <title>The genome of Rhizophagus clarus HR1 reveals common genetic basis of auxotrophy among arbuscular mycorrhizal fungi.</title>
        <authorList>
            <person name="Kobayashi Y."/>
        </authorList>
    </citation>
    <scope>NUCLEOTIDE SEQUENCE [LARGE SCALE GENOMIC DNA]</scope>
    <source>
        <strain evidence="1 3">HR1</strain>
    </source>
</reference>
<dbReference type="Proteomes" id="UP000247702">
    <property type="component" value="Unassembled WGS sequence"/>
</dbReference>
<comment type="caution">
    <text evidence="1">The sequence shown here is derived from an EMBL/GenBank/DDBJ whole genome shotgun (WGS) entry which is preliminary data.</text>
</comment>
<name>A0A2Z6QZS1_9GLOM</name>